<name>V5C4A8_9GAMM</name>
<reference evidence="2 3" key="1">
    <citation type="journal article" date="2013" name="Genome Announc.">
        <title>Draft Genome Sequence of the Methanotrophic Gammaproteobacterium Methyloglobulus morosus DSM 22980 Strain KoM1.</title>
        <authorList>
            <person name="Poehlein A."/>
            <person name="Deutzmann J.S."/>
            <person name="Daniel R."/>
            <person name="Simeonova D.D."/>
        </authorList>
    </citation>
    <scope>NUCLEOTIDE SEQUENCE [LARGE SCALE GENOMIC DNA]</scope>
    <source>
        <strain evidence="2 3">KoM1</strain>
    </source>
</reference>
<dbReference type="SUPFAM" id="SSF56436">
    <property type="entry name" value="C-type lectin-like"/>
    <property type="match status" value="1"/>
</dbReference>
<feature type="domain" description="Sulfatase-modifying factor enzyme-like" evidence="1">
    <location>
        <begin position="37"/>
        <end position="258"/>
    </location>
</feature>
<dbReference type="Proteomes" id="UP000017842">
    <property type="component" value="Unassembled WGS sequence"/>
</dbReference>
<dbReference type="eggNOG" id="COG1262">
    <property type="taxonomic scope" value="Bacteria"/>
</dbReference>
<dbReference type="PANTHER" id="PTHR23150">
    <property type="entry name" value="SULFATASE MODIFYING FACTOR 1, 2"/>
    <property type="match status" value="1"/>
</dbReference>
<evidence type="ECO:0000313" key="2">
    <source>
        <dbReference type="EMBL" id="ESS73317.1"/>
    </source>
</evidence>
<dbReference type="Gene3D" id="3.90.1580.10">
    <property type="entry name" value="paralog of FGE (formylglycine-generating enzyme)"/>
    <property type="match status" value="1"/>
</dbReference>
<sequence length="261" mass="29718">MRIEHRTLNRLLIILFINLLYAQSAGAVESKNFAGMKFIFIPAGCFQMGNNKPPTDRTVGETPSHRVCIDKPFYLGETEVTQREWEDVMGNNPSKSKVEDKPVDRVSWNDVQEFIQKLNAKEGGTFFRLPTEAEWEYAARAGSESDFCFGDNERSLATYAWFGNLGYKGTPHEVAQKKPNDWGLYDMHGNVWEWVQDWYDGTYYSNSPANNPTGPETGKYRVYRGGSYIGKASNLRSAVRFSALPTTRTHDVGFRLARQLD</sequence>
<keyword evidence="3" id="KW-1185">Reference proteome</keyword>
<dbReference type="InterPro" id="IPR016187">
    <property type="entry name" value="CTDL_fold"/>
</dbReference>
<dbReference type="Pfam" id="PF03781">
    <property type="entry name" value="FGE-sulfatase"/>
    <property type="match status" value="1"/>
</dbReference>
<dbReference type="OrthoDB" id="9768004at2"/>
<dbReference type="PANTHER" id="PTHR23150:SF19">
    <property type="entry name" value="FORMYLGLYCINE-GENERATING ENZYME"/>
    <property type="match status" value="1"/>
</dbReference>
<dbReference type="InterPro" id="IPR051043">
    <property type="entry name" value="Sulfatase_Mod_Factor_Kinase"/>
</dbReference>
<dbReference type="InterPro" id="IPR042095">
    <property type="entry name" value="SUMF_sf"/>
</dbReference>
<comment type="caution">
    <text evidence="2">The sequence shown here is derived from an EMBL/GenBank/DDBJ whole genome shotgun (WGS) entry which is preliminary data.</text>
</comment>
<gene>
    <name evidence="2" type="ORF">MGMO_26c00290</name>
</gene>
<evidence type="ECO:0000313" key="3">
    <source>
        <dbReference type="Proteomes" id="UP000017842"/>
    </source>
</evidence>
<protein>
    <recommendedName>
        <fullName evidence="1">Sulfatase-modifying factor enzyme-like domain-containing protein</fullName>
    </recommendedName>
</protein>
<dbReference type="GO" id="GO:0120147">
    <property type="term" value="F:formylglycine-generating oxidase activity"/>
    <property type="evidence" value="ECO:0007669"/>
    <property type="project" value="TreeGrafter"/>
</dbReference>
<dbReference type="InterPro" id="IPR005532">
    <property type="entry name" value="SUMF_dom"/>
</dbReference>
<dbReference type="STRING" id="1116472.MGMO_26c00290"/>
<dbReference type="AlphaFoldDB" id="V5C4A8"/>
<evidence type="ECO:0000259" key="1">
    <source>
        <dbReference type="Pfam" id="PF03781"/>
    </source>
</evidence>
<accession>V5C4A8</accession>
<proteinExistence type="predicted"/>
<organism evidence="2 3">
    <name type="scientific">Methyloglobulus morosus KoM1</name>
    <dbReference type="NCBI Taxonomy" id="1116472"/>
    <lineage>
        <taxon>Bacteria</taxon>
        <taxon>Pseudomonadati</taxon>
        <taxon>Pseudomonadota</taxon>
        <taxon>Gammaproteobacteria</taxon>
        <taxon>Methylococcales</taxon>
        <taxon>Methylococcaceae</taxon>
        <taxon>Methyloglobulus</taxon>
    </lineage>
</organism>
<dbReference type="EMBL" id="AYLO01000026">
    <property type="protein sequence ID" value="ESS73317.1"/>
    <property type="molecule type" value="Genomic_DNA"/>
</dbReference>